<dbReference type="Gene3D" id="3.40.630.30">
    <property type="match status" value="1"/>
</dbReference>
<dbReference type="EMBL" id="BMEG01000002">
    <property type="protein sequence ID" value="GGD63930.1"/>
    <property type="molecule type" value="Genomic_DNA"/>
</dbReference>
<comment type="caution">
    <text evidence="1">The sequence shown here is derived from an EMBL/GenBank/DDBJ whole genome shotgun (WGS) entry which is preliminary data.</text>
</comment>
<sequence>MVALSPVLIDGRDERWFGLGPLSVAPMRQRQGNGSALARDALSRLRASGAARCVVLDDPAYYARFGPRTEGGR</sequence>
<proteinExistence type="predicted"/>
<name>A0ABQ1RDY3_9BURK</name>
<gene>
    <name evidence="1" type="ORF">GCM10010985_17470</name>
</gene>
<organism evidence="1 2">
    <name type="scientific">Caballeronia grimmiae</name>
    <dbReference type="NCBI Taxonomy" id="1071679"/>
    <lineage>
        <taxon>Bacteria</taxon>
        <taxon>Pseudomonadati</taxon>
        <taxon>Pseudomonadota</taxon>
        <taxon>Betaproteobacteria</taxon>
        <taxon>Burkholderiales</taxon>
        <taxon>Burkholderiaceae</taxon>
        <taxon>Caballeronia</taxon>
    </lineage>
</organism>
<dbReference type="Proteomes" id="UP000597138">
    <property type="component" value="Unassembled WGS sequence"/>
</dbReference>
<dbReference type="SUPFAM" id="SSF55729">
    <property type="entry name" value="Acyl-CoA N-acyltransferases (Nat)"/>
    <property type="match status" value="1"/>
</dbReference>
<protein>
    <recommendedName>
        <fullName evidence="3">N-acetyltransferase domain-containing protein</fullName>
    </recommendedName>
</protein>
<evidence type="ECO:0000313" key="2">
    <source>
        <dbReference type="Proteomes" id="UP000597138"/>
    </source>
</evidence>
<keyword evidence="2" id="KW-1185">Reference proteome</keyword>
<dbReference type="CDD" id="cd04301">
    <property type="entry name" value="NAT_SF"/>
    <property type="match status" value="1"/>
</dbReference>
<dbReference type="InterPro" id="IPR016181">
    <property type="entry name" value="Acyl_CoA_acyltransferase"/>
</dbReference>
<accession>A0ABQ1RDY3</accession>
<evidence type="ECO:0008006" key="3">
    <source>
        <dbReference type="Google" id="ProtNLM"/>
    </source>
</evidence>
<evidence type="ECO:0000313" key="1">
    <source>
        <dbReference type="EMBL" id="GGD63930.1"/>
    </source>
</evidence>
<reference evidence="2" key="1">
    <citation type="journal article" date="2019" name="Int. J. Syst. Evol. Microbiol.">
        <title>The Global Catalogue of Microorganisms (GCM) 10K type strain sequencing project: providing services to taxonomists for standard genome sequencing and annotation.</title>
        <authorList>
            <consortium name="The Broad Institute Genomics Platform"/>
            <consortium name="The Broad Institute Genome Sequencing Center for Infectious Disease"/>
            <person name="Wu L."/>
            <person name="Ma J."/>
        </authorList>
    </citation>
    <scope>NUCLEOTIDE SEQUENCE [LARGE SCALE GENOMIC DNA]</scope>
    <source>
        <strain evidence="2">CGMCC 1.11013</strain>
    </source>
</reference>